<evidence type="ECO:0000256" key="4">
    <source>
        <dbReference type="ARBA" id="ARBA00022741"/>
    </source>
</evidence>
<evidence type="ECO:0000313" key="14">
    <source>
        <dbReference type="EMBL" id="QTN34965.1"/>
    </source>
</evidence>
<keyword evidence="5 12" id="KW-0378">Hydrolase</keyword>
<dbReference type="CDD" id="cd17929">
    <property type="entry name" value="DEXHc_priA"/>
    <property type="match status" value="1"/>
</dbReference>
<proteinExistence type="inferred from homology"/>
<keyword evidence="4 12" id="KW-0547">Nucleotide-binding</keyword>
<dbReference type="Pfam" id="PF18319">
    <property type="entry name" value="Zn_ribbon_PriA"/>
    <property type="match status" value="1"/>
</dbReference>
<name>A0A975EMV0_9RHOB</name>
<feature type="domain" description="Helicase ATP-binding" evidence="13">
    <location>
        <begin position="275"/>
        <end position="431"/>
    </location>
</feature>
<dbReference type="InterPro" id="IPR042115">
    <property type="entry name" value="PriA_3primeBD_sf"/>
</dbReference>
<feature type="binding site" evidence="12">
    <location>
        <position position="522"/>
    </location>
    <ligand>
        <name>Zn(2+)</name>
        <dbReference type="ChEBI" id="CHEBI:29105"/>
        <label>2</label>
    </ligand>
</feature>
<dbReference type="GO" id="GO:0016787">
    <property type="term" value="F:hydrolase activity"/>
    <property type="evidence" value="ECO:0007669"/>
    <property type="project" value="UniProtKB-KW"/>
</dbReference>
<dbReference type="Proteomes" id="UP000665026">
    <property type="component" value="Chromosome"/>
</dbReference>
<feature type="binding site" evidence="12">
    <location>
        <position position="504"/>
    </location>
    <ligand>
        <name>Zn(2+)</name>
        <dbReference type="ChEBI" id="CHEBI:29105"/>
        <label>2</label>
    </ligand>
</feature>
<keyword evidence="8 12" id="KW-0067">ATP-binding</keyword>
<evidence type="ECO:0000256" key="6">
    <source>
        <dbReference type="ARBA" id="ARBA00022806"/>
    </source>
</evidence>
<dbReference type="InterPro" id="IPR027417">
    <property type="entry name" value="P-loop_NTPase"/>
</dbReference>
<evidence type="ECO:0000256" key="2">
    <source>
        <dbReference type="ARBA" id="ARBA00022705"/>
    </source>
</evidence>
<dbReference type="InterPro" id="IPR014001">
    <property type="entry name" value="Helicase_ATP-bd"/>
</dbReference>
<evidence type="ECO:0000256" key="8">
    <source>
        <dbReference type="ARBA" id="ARBA00022840"/>
    </source>
</evidence>
<feature type="binding site" evidence="12">
    <location>
        <position position="519"/>
    </location>
    <ligand>
        <name>Zn(2+)</name>
        <dbReference type="ChEBI" id="CHEBI:29105"/>
        <label>2</label>
    </ligand>
</feature>
<dbReference type="AlphaFoldDB" id="A0A975EMV0"/>
<feature type="binding site" evidence="12">
    <location>
        <position position="495"/>
    </location>
    <ligand>
        <name>Zn(2+)</name>
        <dbReference type="ChEBI" id="CHEBI:29105"/>
        <label>1</label>
    </ligand>
</feature>
<dbReference type="SMART" id="SM00490">
    <property type="entry name" value="HELICc"/>
    <property type="match status" value="1"/>
</dbReference>
<dbReference type="GO" id="GO:0008270">
    <property type="term" value="F:zinc ion binding"/>
    <property type="evidence" value="ECO:0007669"/>
    <property type="project" value="UniProtKB-UniRule"/>
</dbReference>
<feature type="binding site" evidence="12">
    <location>
        <position position="535"/>
    </location>
    <ligand>
        <name>Zn(2+)</name>
        <dbReference type="ChEBI" id="CHEBI:29105"/>
        <label>1</label>
    </ligand>
</feature>
<dbReference type="PANTHER" id="PTHR30580">
    <property type="entry name" value="PRIMOSOMAL PROTEIN N"/>
    <property type="match status" value="1"/>
</dbReference>
<dbReference type="Gene3D" id="3.40.1440.60">
    <property type="entry name" value="PriA, 3(prime) DNA-binding domain"/>
    <property type="match status" value="1"/>
</dbReference>
<dbReference type="Gene3D" id="3.40.50.300">
    <property type="entry name" value="P-loop containing nucleotide triphosphate hydrolases"/>
    <property type="match status" value="2"/>
</dbReference>
<dbReference type="GO" id="GO:0006302">
    <property type="term" value="P:double-strand break repair"/>
    <property type="evidence" value="ECO:0007669"/>
    <property type="project" value="InterPro"/>
</dbReference>
<dbReference type="SMART" id="SM00487">
    <property type="entry name" value="DEXDc"/>
    <property type="match status" value="1"/>
</dbReference>
<dbReference type="FunFam" id="3.40.50.300:FF:000489">
    <property type="entry name" value="Primosome assembly protein PriA"/>
    <property type="match status" value="1"/>
</dbReference>
<evidence type="ECO:0000313" key="15">
    <source>
        <dbReference type="Proteomes" id="UP000665026"/>
    </source>
</evidence>
<keyword evidence="10 12" id="KW-0413">Isomerase</keyword>
<dbReference type="InterPro" id="IPR041222">
    <property type="entry name" value="PriA_3primeBD"/>
</dbReference>
<dbReference type="Pfam" id="PF00270">
    <property type="entry name" value="DEAD"/>
    <property type="match status" value="1"/>
</dbReference>
<dbReference type="EMBL" id="CP060010">
    <property type="protein sequence ID" value="QTN34965.1"/>
    <property type="molecule type" value="Genomic_DNA"/>
</dbReference>
<dbReference type="PROSITE" id="PS51192">
    <property type="entry name" value="HELICASE_ATP_BIND_1"/>
    <property type="match status" value="1"/>
</dbReference>
<dbReference type="NCBIfam" id="NF004070">
    <property type="entry name" value="PRK05580.2-2"/>
    <property type="match status" value="1"/>
</dbReference>
<feature type="binding site" evidence="12">
    <location>
        <position position="532"/>
    </location>
    <ligand>
        <name>Zn(2+)</name>
        <dbReference type="ChEBI" id="CHEBI:29105"/>
        <label>1</label>
    </ligand>
</feature>
<evidence type="ECO:0000256" key="9">
    <source>
        <dbReference type="ARBA" id="ARBA00023125"/>
    </source>
</evidence>
<dbReference type="Pfam" id="PF17764">
    <property type="entry name" value="PriA_3primeBD"/>
    <property type="match status" value="1"/>
</dbReference>
<evidence type="ECO:0000256" key="7">
    <source>
        <dbReference type="ARBA" id="ARBA00022833"/>
    </source>
</evidence>
<dbReference type="GO" id="GO:0006269">
    <property type="term" value="P:DNA replication, synthesis of primer"/>
    <property type="evidence" value="ECO:0007669"/>
    <property type="project" value="UniProtKB-KW"/>
</dbReference>
<dbReference type="HAMAP" id="MF_00983">
    <property type="entry name" value="PriA"/>
    <property type="match status" value="1"/>
</dbReference>
<comment type="catalytic activity">
    <reaction evidence="12">
        <text>Couples ATP hydrolysis with the unwinding of duplex DNA by translocating in the 3'-5' direction.</text>
        <dbReference type="EC" id="5.6.2.4"/>
    </reaction>
</comment>
<dbReference type="InterPro" id="IPR011545">
    <property type="entry name" value="DEAD/DEAH_box_helicase_dom"/>
</dbReference>
<comment type="catalytic activity">
    <reaction evidence="11 12">
        <text>ATP + H2O = ADP + phosphate + H(+)</text>
        <dbReference type="Rhea" id="RHEA:13065"/>
        <dbReference type="ChEBI" id="CHEBI:15377"/>
        <dbReference type="ChEBI" id="CHEBI:15378"/>
        <dbReference type="ChEBI" id="CHEBI:30616"/>
        <dbReference type="ChEBI" id="CHEBI:43474"/>
        <dbReference type="ChEBI" id="CHEBI:456216"/>
        <dbReference type="EC" id="5.6.2.4"/>
    </reaction>
</comment>
<dbReference type="NCBIfam" id="TIGR00595">
    <property type="entry name" value="priA"/>
    <property type="match status" value="1"/>
</dbReference>
<evidence type="ECO:0000256" key="5">
    <source>
        <dbReference type="ARBA" id="ARBA00022801"/>
    </source>
</evidence>
<dbReference type="InterPro" id="IPR001650">
    <property type="entry name" value="Helicase_C-like"/>
</dbReference>
<sequence>MPKSLSSAIASISAVSTKNFITRVLIGLAFKGWSRVAPRLPHRGVSANPFCEADLKDPDFFDAGDLVAVLTTQPLDRTLDYKAPEGGCWLGAFVEVPLGPRKVLGVVWGRGRGDWDIAKVRSVNRVLDVAPMRSEMRSFLEKAASYTLTPMPAMLRLATRAPGLSDPLSMRKVYRLGEGVPDRVTDARTRVIEALREYGGLGFTLKEVSELAGVTSSVVKGLVKQGVVLEEDTPRDQPYRRMDADFGPKELTEDQAAAAEKVSTGIKDEVYGTSLLRGVTGSGKTEVYLEAVAACIEAGRQALVLLPEIALTAEFLTRVEARFGAKPAEWHSGVTMTERRRIWRMVGQGGAQVVIGARSALFLPFQNLGLIVVDEEHDTSYKQDDGVLYNARDMAVLRASLCGARVVLASATPSLESWANADAGKYERIELTSRFGPAVLPDMRAIDMRVEDLPSAQWISPTLQSAVRSRLEKGEQSLLFINRRGYAPVTICRACGHQVGCDHCDARMVEHRFLKRLLCHQCGESKPMPEACPSCGVEGKLAPVGPGVERLAEEAQAHFPEARLAVLSSDLFGSARALKEGITQIAEGGADIIIGTQLVAKGHNFPLLTLVGVIDADLGLQGSDMRAAERTFQLMRQVAGRAGRSERKGTALMQTFQPDHPVIRAILSGDEEGFWQAEADQRRHAGVPPYGRMAGIILSSPDVQQVFDIGNQLARNDGPLREIGAQVFGPAPAPIARVRGRHRVRLLVKAEKSAPIQQALAKWVSQVKPKGDLRLSVDIDPQSFY</sequence>
<dbReference type="InterPro" id="IPR005259">
    <property type="entry name" value="PriA"/>
</dbReference>
<comment type="similarity">
    <text evidence="12">Belongs to the helicase family. PriA subfamily.</text>
</comment>
<dbReference type="InterPro" id="IPR041236">
    <property type="entry name" value="PriA_C"/>
</dbReference>
<dbReference type="GO" id="GO:0006270">
    <property type="term" value="P:DNA replication initiation"/>
    <property type="evidence" value="ECO:0007669"/>
    <property type="project" value="TreeGrafter"/>
</dbReference>
<keyword evidence="9 12" id="KW-0238">DNA-binding</keyword>
<feature type="binding site" evidence="12">
    <location>
        <position position="492"/>
    </location>
    <ligand>
        <name>Zn(2+)</name>
        <dbReference type="ChEBI" id="CHEBI:29105"/>
        <label>1</label>
    </ligand>
</feature>
<comment type="subunit">
    <text evidence="12">Component of the replication restart primosome.</text>
</comment>
<dbReference type="KEGG" id="cact:HZ995_10715"/>
<keyword evidence="7 12" id="KW-0862">Zinc</keyword>
<evidence type="ECO:0000259" key="13">
    <source>
        <dbReference type="PROSITE" id="PS51192"/>
    </source>
</evidence>
<evidence type="ECO:0000256" key="10">
    <source>
        <dbReference type="ARBA" id="ARBA00023235"/>
    </source>
</evidence>
<dbReference type="GO" id="GO:0043138">
    <property type="term" value="F:3'-5' DNA helicase activity"/>
    <property type="evidence" value="ECO:0007669"/>
    <property type="project" value="UniProtKB-EC"/>
</dbReference>
<evidence type="ECO:0000256" key="3">
    <source>
        <dbReference type="ARBA" id="ARBA00022723"/>
    </source>
</evidence>
<keyword evidence="6 12" id="KW-0347">Helicase</keyword>
<evidence type="ECO:0000256" key="11">
    <source>
        <dbReference type="ARBA" id="ARBA00048988"/>
    </source>
</evidence>
<keyword evidence="3 12" id="KW-0479">Metal-binding</keyword>
<dbReference type="PANTHER" id="PTHR30580:SF0">
    <property type="entry name" value="PRIMOSOMAL PROTEIN N"/>
    <property type="match status" value="1"/>
</dbReference>
<dbReference type="Pfam" id="PF18074">
    <property type="entry name" value="PriA_C"/>
    <property type="match status" value="1"/>
</dbReference>
<evidence type="ECO:0000256" key="12">
    <source>
        <dbReference type="HAMAP-Rule" id="MF_00983"/>
    </source>
</evidence>
<accession>A0A975EMV0</accession>
<comment type="cofactor">
    <cofactor evidence="12">
        <name>Zn(2+)</name>
        <dbReference type="ChEBI" id="CHEBI:29105"/>
    </cofactor>
    <text evidence="12">Binds 2 zinc ions per subunit.</text>
</comment>
<dbReference type="SUPFAM" id="SSF52540">
    <property type="entry name" value="P-loop containing nucleoside triphosphate hydrolases"/>
    <property type="match status" value="2"/>
</dbReference>
<keyword evidence="1 12" id="KW-0639">Primosome</keyword>
<reference evidence="14" key="1">
    <citation type="submission" date="2020-07" db="EMBL/GenBank/DDBJ databases">
        <title>Genome sequences of bacteria associated with the marine, planktonic diatom Thalassiosira profunda strain ECT2AJA-044.</title>
        <authorList>
            <person name="Gargas C.B."/>
            <person name="Roberts W.R."/>
            <person name="Alverson A.J."/>
        </authorList>
    </citation>
    <scope>NUCLEOTIDE SEQUENCE</scope>
    <source>
        <strain evidence="14">ECT2AJA-044</strain>
    </source>
</reference>
<evidence type="ECO:0000256" key="1">
    <source>
        <dbReference type="ARBA" id="ARBA00022515"/>
    </source>
</evidence>
<protein>
    <recommendedName>
        <fullName evidence="12">Replication restart protein PriA</fullName>
    </recommendedName>
    <alternativeName>
        <fullName evidence="12">ATP-dependent DNA helicase PriA</fullName>
        <ecNumber evidence="12">5.6.2.4</ecNumber>
    </alternativeName>
    <alternativeName>
        <fullName evidence="12">DNA 3'-5' helicase PriA</fullName>
    </alternativeName>
</protein>
<dbReference type="GO" id="GO:0005524">
    <property type="term" value="F:ATP binding"/>
    <property type="evidence" value="ECO:0007669"/>
    <property type="project" value="UniProtKB-UniRule"/>
</dbReference>
<dbReference type="InterPro" id="IPR040498">
    <property type="entry name" value="PriA_CRR"/>
</dbReference>
<dbReference type="EC" id="5.6.2.4" evidence="12"/>
<dbReference type="GO" id="GO:0006310">
    <property type="term" value="P:DNA recombination"/>
    <property type="evidence" value="ECO:0007669"/>
    <property type="project" value="InterPro"/>
</dbReference>
<keyword evidence="2 12" id="KW-0235">DNA replication</keyword>
<gene>
    <name evidence="12" type="primary">priA</name>
    <name evidence="14" type="ORF">HZ995_10715</name>
</gene>
<comment type="function">
    <text evidence="12">Initiates the restart of stalled replication forks, which reloads the replicative helicase on sites other than the origin of replication. Recognizes and binds to abandoned replication forks and remodels them to uncover a helicase loading site. Promotes assembly of the primosome at these replication forks.</text>
</comment>
<organism evidence="14 15">
    <name type="scientific">Cognatishimia activa</name>
    <dbReference type="NCBI Taxonomy" id="1715691"/>
    <lineage>
        <taxon>Bacteria</taxon>
        <taxon>Pseudomonadati</taxon>
        <taxon>Pseudomonadota</taxon>
        <taxon>Alphaproteobacteria</taxon>
        <taxon>Rhodobacterales</taxon>
        <taxon>Paracoccaceae</taxon>
        <taxon>Cognatishimia</taxon>
    </lineage>
</organism>
<feature type="binding site" evidence="12">
    <location>
        <position position="501"/>
    </location>
    <ligand>
        <name>Zn(2+)</name>
        <dbReference type="ChEBI" id="CHEBI:29105"/>
        <label>2</label>
    </ligand>
</feature>
<dbReference type="GO" id="GO:1990077">
    <property type="term" value="C:primosome complex"/>
    <property type="evidence" value="ECO:0007669"/>
    <property type="project" value="UniProtKB-UniRule"/>
</dbReference>
<dbReference type="GO" id="GO:0003677">
    <property type="term" value="F:DNA binding"/>
    <property type="evidence" value="ECO:0007669"/>
    <property type="project" value="UniProtKB-UniRule"/>
</dbReference>